<dbReference type="Proteomes" id="UP000325313">
    <property type="component" value="Unassembled WGS sequence"/>
</dbReference>
<gene>
    <name evidence="2" type="ORF">PGT21_016902</name>
    <name evidence="3" type="ORF">PGTUg99_029328</name>
</gene>
<dbReference type="OrthoDB" id="2509591at2759"/>
<accession>A0A5B0RFS2</accession>
<protein>
    <submittedName>
        <fullName evidence="3">Uncharacterized protein</fullName>
    </submittedName>
</protein>
<keyword evidence="4" id="KW-1185">Reference proteome</keyword>
<evidence type="ECO:0000313" key="5">
    <source>
        <dbReference type="Proteomes" id="UP000325313"/>
    </source>
</evidence>
<comment type="caution">
    <text evidence="3">The sequence shown here is derived from an EMBL/GenBank/DDBJ whole genome shotgun (WGS) entry which is preliminary data.</text>
</comment>
<organism evidence="3 5">
    <name type="scientific">Puccinia graminis f. sp. tritici</name>
    <dbReference type="NCBI Taxonomy" id="56615"/>
    <lineage>
        <taxon>Eukaryota</taxon>
        <taxon>Fungi</taxon>
        <taxon>Dikarya</taxon>
        <taxon>Basidiomycota</taxon>
        <taxon>Pucciniomycotina</taxon>
        <taxon>Pucciniomycetes</taxon>
        <taxon>Pucciniales</taxon>
        <taxon>Pucciniaceae</taxon>
        <taxon>Puccinia</taxon>
    </lineage>
</organism>
<feature type="chain" id="PRO_5036138112" evidence="1">
    <location>
        <begin position="25"/>
        <end position="541"/>
    </location>
</feature>
<evidence type="ECO:0000256" key="1">
    <source>
        <dbReference type="SAM" id="SignalP"/>
    </source>
</evidence>
<evidence type="ECO:0000313" key="2">
    <source>
        <dbReference type="EMBL" id="KAA1107511.1"/>
    </source>
</evidence>
<sequence>MPISALQTCLLLFSLSGLIDEATCNFPKSKDTFKLASRDMDFLSRARSDATKRWADDEQLTVLSKIDHNTNHQDPTKIDAAQVNVYQGEEATKEKKEVKPEQINQEFQNRVVNKLSKLYRDLDLCLKDVPYDDFHSLIVDVWQRLAGFSVDEYGLTEHLSEEYKSQELDRVFDSFEKISALLQDAENHSDYATFTPNKLYSVIFNLSDIFFEHLAHLAKYNLIEEDTLKEFINNRNHLMIIYHYLSGRFIQTNDITSIILNQGLEFGLEEIPFTEDIKDLFKFLNEDTLINLSHTYLAIQALGVKTYGRKPSFKYFHLTKQFEHLTTPESLGLAFGFEQNLKPLAQKLVTQLDQIKSNSFEIYDPIQQIMFAKIYLGMLNFLKRTAPNQMDLDLERTNFYAYHGFKELEETMGYFSDALKLVYTKYVNTVQRIAKKRLENSTQDNYMPSFTYLTKLESQTTGSPYSCKARDDEAGLCAALKRRSKWIFDELLNLNESEEASIEQLEKIRVKMEYILKQPVTEEYLEKKMKCIPQIPGRRFS</sequence>
<dbReference type="EMBL" id="VSWC01000029">
    <property type="protein sequence ID" value="KAA1107511.1"/>
    <property type="molecule type" value="Genomic_DNA"/>
</dbReference>
<evidence type="ECO:0000313" key="3">
    <source>
        <dbReference type="EMBL" id="KAA1124686.1"/>
    </source>
</evidence>
<dbReference type="Proteomes" id="UP000324748">
    <property type="component" value="Unassembled WGS sequence"/>
</dbReference>
<dbReference type="EMBL" id="VDEP01000203">
    <property type="protein sequence ID" value="KAA1124686.1"/>
    <property type="molecule type" value="Genomic_DNA"/>
</dbReference>
<dbReference type="AlphaFoldDB" id="A0A5B0RFS2"/>
<evidence type="ECO:0000313" key="4">
    <source>
        <dbReference type="Proteomes" id="UP000324748"/>
    </source>
</evidence>
<feature type="signal peptide" evidence="1">
    <location>
        <begin position="1"/>
        <end position="24"/>
    </location>
</feature>
<reference evidence="4 5" key="1">
    <citation type="submission" date="2019-05" db="EMBL/GenBank/DDBJ databases">
        <title>Emergence of the Ug99 lineage of the wheat stem rust pathogen through somatic hybridization.</title>
        <authorList>
            <person name="Li F."/>
            <person name="Upadhyaya N.M."/>
            <person name="Sperschneider J."/>
            <person name="Matny O."/>
            <person name="Nguyen-Phuc H."/>
            <person name="Mago R."/>
            <person name="Raley C."/>
            <person name="Miller M.E."/>
            <person name="Silverstein K.A.T."/>
            <person name="Henningsen E."/>
            <person name="Hirsch C.D."/>
            <person name="Visser B."/>
            <person name="Pretorius Z.A."/>
            <person name="Steffenson B.J."/>
            <person name="Schwessinger B."/>
            <person name="Dodds P.N."/>
            <person name="Figueroa M."/>
        </authorList>
    </citation>
    <scope>NUCLEOTIDE SEQUENCE [LARGE SCALE GENOMIC DNA]</scope>
    <source>
        <strain evidence="2">21-0</strain>
        <strain evidence="3 5">Ug99</strain>
    </source>
</reference>
<keyword evidence="1" id="KW-0732">Signal</keyword>
<proteinExistence type="predicted"/>
<name>A0A5B0RFS2_PUCGR</name>